<proteinExistence type="inferred from homology"/>
<name>A0A140DYI6_9FIRM</name>
<dbReference type="InterPro" id="IPR000796">
    <property type="entry name" value="Asp_trans"/>
</dbReference>
<dbReference type="AlphaFoldDB" id="A0A140DYI6"/>
<evidence type="ECO:0000256" key="6">
    <source>
        <dbReference type="ARBA" id="ARBA00022898"/>
    </source>
</evidence>
<dbReference type="STRING" id="1702221.AALO17_25790"/>
<dbReference type="PANTHER" id="PTHR11879:SF22">
    <property type="entry name" value="ASPARTATE AMINOTRANSFERASE, MITOCHONDRIAL"/>
    <property type="match status" value="1"/>
</dbReference>
<dbReference type="Gene3D" id="3.90.1150.10">
    <property type="entry name" value="Aspartate Aminotransferase, domain 1"/>
    <property type="match status" value="1"/>
</dbReference>
<gene>
    <name evidence="8" type="ORF">AALO17_25790</name>
</gene>
<sequence length="415" mass="46307">MLKMTNFVKDSVSQTPIVDTVFAIVNKAKEAKKTYGEDAVTDATIGSLYTEAGELAALDCVFDSLKNLDNKVLASYAAGFTGNPDFRQKVIDWVLDGNSRLYKEVIATPGGTGAVAMTIQECLDPGQTVVLPEIAWGSYNLMAQMNNLEVAKYSLFDDDRFNMDSFREVCTKTMEKQDKLVVVINDPCHNPTGYSMTREEWEEVIAFLNGCSKKCPVVLLNDIAYIDFAFGQKEAKKYFSVFDDISDNMAVVVAFSLSKSMTSYGMRCGAAILMAKNPEIVNQLKTVFEKDARATWSNVNNGAMAMFVDVLDNRLEDYDAERQKYVALLKERSEIFRNEADAAGLAYYPYREGFFVTLSMDNDLRDRYHEALMENNIFTVKVNKGIRVAICSMPVSKVKGLAGHMKEILDEVQGA</sequence>
<organism evidence="8 9">
    <name type="scientific">Faecalibaculum rodentium</name>
    <dbReference type="NCBI Taxonomy" id="1702221"/>
    <lineage>
        <taxon>Bacteria</taxon>
        <taxon>Bacillati</taxon>
        <taxon>Bacillota</taxon>
        <taxon>Erysipelotrichia</taxon>
        <taxon>Erysipelotrichales</taxon>
        <taxon>Erysipelotrichaceae</taxon>
        <taxon>Faecalibaculum</taxon>
    </lineage>
</organism>
<reference evidence="8 9" key="1">
    <citation type="journal article" date="2016" name="Gut Pathog.">
        <title>Whole genome sequencing of "Faecalibaculum rodentium" ALO17, isolated from C57BL/6J laboratory mouse feces.</title>
        <authorList>
            <person name="Lim S."/>
            <person name="Chang D.H."/>
            <person name="Ahn S."/>
            <person name="Kim B.C."/>
        </authorList>
    </citation>
    <scope>NUCLEOTIDE SEQUENCE [LARGE SCALE GENOMIC DNA]</scope>
    <source>
        <strain evidence="8 9">Alo17</strain>
    </source>
</reference>
<dbReference type="PATRIC" id="fig|1702221.3.peg.2508"/>
<dbReference type="KEGG" id="fro:AALO17_25790"/>
<keyword evidence="5" id="KW-0808">Transferase</keyword>
<dbReference type="Gene3D" id="3.40.640.10">
    <property type="entry name" value="Type I PLP-dependent aspartate aminotransferase-like (Major domain)"/>
    <property type="match status" value="1"/>
</dbReference>
<dbReference type="Pfam" id="PF00155">
    <property type="entry name" value="Aminotran_1_2"/>
    <property type="match status" value="1"/>
</dbReference>
<evidence type="ECO:0000313" key="8">
    <source>
        <dbReference type="EMBL" id="AMK55713.1"/>
    </source>
</evidence>
<evidence type="ECO:0000259" key="7">
    <source>
        <dbReference type="Pfam" id="PF00155"/>
    </source>
</evidence>
<comment type="similarity">
    <text evidence="2">Belongs to the class-I pyridoxal-phosphate-dependent aminotransferase family.</text>
</comment>
<evidence type="ECO:0000256" key="4">
    <source>
        <dbReference type="ARBA" id="ARBA00022576"/>
    </source>
</evidence>
<dbReference type="InterPro" id="IPR015424">
    <property type="entry name" value="PyrdxlP-dep_Trfase"/>
</dbReference>
<dbReference type="EMBL" id="CP011391">
    <property type="protein sequence ID" value="AMK55713.1"/>
    <property type="molecule type" value="Genomic_DNA"/>
</dbReference>
<dbReference type="PANTHER" id="PTHR11879">
    <property type="entry name" value="ASPARTATE AMINOTRANSFERASE"/>
    <property type="match status" value="1"/>
</dbReference>
<comment type="cofactor">
    <cofactor evidence="1">
        <name>pyridoxal 5'-phosphate</name>
        <dbReference type="ChEBI" id="CHEBI:597326"/>
    </cofactor>
</comment>
<dbReference type="InterPro" id="IPR015421">
    <property type="entry name" value="PyrdxlP-dep_Trfase_major"/>
</dbReference>
<evidence type="ECO:0000256" key="2">
    <source>
        <dbReference type="ARBA" id="ARBA00007441"/>
    </source>
</evidence>
<keyword evidence="4" id="KW-0032">Aminotransferase</keyword>
<evidence type="ECO:0000313" key="9">
    <source>
        <dbReference type="Proteomes" id="UP000069771"/>
    </source>
</evidence>
<dbReference type="InterPro" id="IPR004839">
    <property type="entry name" value="Aminotransferase_I/II_large"/>
</dbReference>
<comment type="subunit">
    <text evidence="3">Homodimer.</text>
</comment>
<evidence type="ECO:0000256" key="1">
    <source>
        <dbReference type="ARBA" id="ARBA00001933"/>
    </source>
</evidence>
<evidence type="ECO:0000256" key="5">
    <source>
        <dbReference type="ARBA" id="ARBA00022679"/>
    </source>
</evidence>
<protein>
    <recommendedName>
        <fullName evidence="7">Aminotransferase class I/classII large domain-containing protein</fullName>
    </recommendedName>
</protein>
<dbReference type="GO" id="GO:0042802">
    <property type="term" value="F:identical protein binding"/>
    <property type="evidence" value="ECO:0007669"/>
    <property type="project" value="TreeGrafter"/>
</dbReference>
<dbReference type="GO" id="GO:0008483">
    <property type="term" value="F:transaminase activity"/>
    <property type="evidence" value="ECO:0007669"/>
    <property type="project" value="UniProtKB-KW"/>
</dbReference>
<dbReference type="GO" id="GO:0030170">
    <property type="term" value="F:pyridoxal phosphate binding"/>
    <property type="evidence" value="ECO:0007669"/>
    <property type="project" value="InterPro"/>
</dbReference>
<accession>A0A140DYI6</accession>
<dbReference type="SUPFAM" id="SSF53383">
    <property type="entry name" value="PLP-dependent transferases"/>
    <property type="match status" value="1"/>
</dbReference>
<dbReference type="InterPro" id="IPR015422">
    <property type="entry name" value="PyrdxlP-dep_Trfase_small"/>
</dbReference>
<keyword evidence="9" id="KW-1185">Reference proteome</keyword>
<feature type="domain" description="Aminotransferase class I/classII large" evidence="7">
    <location>
        <begin position="54"/>
        <end position="402"/>
    </location>
</feature>
<evidence type="ECO:0000256" key="3">
    <source>
        <dbReference type="ARBA" id="ARBA00011738"/>
    </source>
</evidence>
<keyword evidence="6" id="KW-0663">Pyridoxal phosphate</keyword>
<dbReference type="GO" id="GO:0006520">
    <property type="term" value="P:amino acid metabolic process"/>
    <property type="evidence" value="ECO:0007669"/>
    <property type="project" value="InterPro"/>
</dbReference>
<dbReference type="CDD" id="cd00609">
    <property type="entry name" value="AAT_like"/>
    <property type="match status" value="1"/>
</dbReference>
<dbReference type="Proteomes" id="UP000069771">
    <property type="component" value="Chromosome"/>
</dbReference>
<dbReference type="OrthoDB" id="9766445at2"/>